<dbReference type="PANTHER" id="PTHR30036:SF2">
    <property type="entry name" value="D-GALACTOSE_METHYL-GALACTOSIDE BINDING PERIPLASMIC PROTEIN MGLB"/>
    <property type="match status" value="1"/>
</dbReference>
<sequence length="349" mass="39055">MKILKKILSFIIILAIIPTYNLKTALYANAQVLPEKPVKVATLLFALDDPYISLVRNSLEEIQNKSKDSVSFTFLDGRRNQGIQNALLDSALQSDYDLLLINLVSLDRNTVESVIRKAKQRNIPVILFNTVPFDTEPIKSYNRALVVSTNADQSGILQGNSIIKEWNSNKKTMDRNGDNVLQYFMLKGPNNSTVTNARSTYSISTINDAGIKTQEILSKFCYWDEICAKDSTELLFLRYGDKIEAIISNNDAMAIGAIEALQKYGYNKEDKSKYIPVFGIDGIPAAKDLINKGVMAGTVFQDPNQTAEALYSIGMNLVGNKNPLENTNYKFDETGVTIQMPYQEYTPQK</sequence>
<dbReference type="Proteomes" id="UP000031866">
    <property type="component" value="Chromosome"/>
</dbReference>
<evidence type="ECO:0000256" key="9">
    <source>
        <dbReference type="ARBA" id="ARBA00034344"/>
    </source>
</evidence>
<dbReference type="KEGG" id="cbei:LF65_00998"/>
<evidence type="ECO:0000313" key="12">
    <source>
        <dbReference type="Proteomes" id="UP000031866"/>
    </source>
</evidence>
<evidence type="ECO:0000256" key="2">
    <source>
        <dbReference type="ARBA" id="ARBA00022448"/>
    </source>
</evidence>
<name>A0A0B5QI44_CLOBE</name>
<evidence type="ECO:0000256" key="4">
    <source>
        <dbReference type="ARBA" id="ARBA00022723"/>
    </source>
</evidence>
<dbReference type="Pfam" id="PF13407">
    <property type="entry name" value="Peripla_BP_4"/>
    <property type="match status" value="1"/>
</dbReference>
<comment type="subcellular location">
    <subcellularLocation>
        <location evidence="1">Cell envelope</location>
    </subcellularLocation>
</comment>
<evidence type="ECO:0000256" key="1">
    <source>
        <dbReference type="ARBA" id="ARBA00004196"/>
    </source>
</evidence>
<keyword evidence="4" id="KW-0479">Metal-binding</keyword>
<comment type="subunit">
    <text evidence="8">The ABC transporter complex is composed of one ATP-binding protein (MglA), two transmembrane proteins (MglC) and a solute-binding protein (MglB).</text>
</comment>
<keyword evidence="6" id="KW-0574">Periplasm</keyword>
<evidence type="ECO:0000256" key="5">
    <source>
        <dbReference type="ARBA" id="ARBA00022729"/>
    </source>
</evidence>
<evidence type="ECO:0000256" key="3">
    <source>
        <dbReference type="ARBA" id="ARBA00022597"/>
    </source>
</evidence>
<protein>
    <recommendedName>
        <fullName evidence="9">D-galactose/methyl-galactoside binding periplasmic protein MglB</fullName>
    </recommendedName>
</protein>
<evidence type="ECO:0000313" key="11">
    <source>
        <dbReference type="EMBL" id="AJG97617.1"/>
    </source>
</evidence>
<dbReference type="OrthoDB" id="1889067at2"/>
<dbReference type="AlphaFoldDB" id="A0A0B5QI44"/>
<organism evidence="11 12">
    <name type="scientific">Clostridium beijerinckii</name>
    <name type="common">Clostridium MP</name>
    <dbReference type="NCBI Taxonomy" id="1520"/>
    <lineage>
        <taxon>Bacteria</taxon>
        <taxon>Bacillati</taxon>
        <taxon>Bacillota</taxon>
        <taxon>Clostridia</taxon>
        <taxon>Eubacteriales</taxon>
        <taxon>Clostridiaceae</taxon>
        <taxon>Clostridium</taxon>
    </lineage>
</organism>
<dbReference type="InterPro" id="IPR044085">
    <property type="entry name" value="MglB-like_PBP1"/>
</dbReference>
<gene>
    <name evidence="11" type="ORF">LF65_00998</name>
</gene>
<keyword evidence="5" id="KW-0732">Signal</keyword>
<dbReference type="GO" id="GO:0030288">
    <property type="term" value="C:outer membrane-bounded periplasmic space"/>
    <property type="evidence" value="ECO:0007669"/>
    <property type="project" value="TreeGrafter"/>
</dbReference>
<dbReference type="InterPro" id="IPR025997">
    <property type="entry name" value="SBP_2_dom"/>
</dbReference>
<evidence type="ECO:0000256" key="6">
    <source>
        <dbReference type="ARBA" id="ARBA00022764"/>
    </source>
</evidence>
<evidence type="ECO:0000256" key="8">
    <source>
        <dbReference type="ARBA" id="ARBA00034323"/>
    </source>
</evidence>
<dbReference type="GO" id="GO:0030246">
    <property type="term" value="F:carbohydrate binding"/>
    <property type="evidence" value="ECO:0007669"/>
    <property type="project" value="InterPro"/>
</dbReference>
<dbReference type="Gene3D" id="3.40.50.2300">
    <property type="match status" value="2"/>
</dbReference>
<dbReference type="STRING" id="1520.LF65_00998"/>
<dbReference type="EMBL" id="CP010086">
    <property type="protein sequence ID" value="AJG97617.1"/>
    <property type="molecule type" value="Genomic_DNA"/>
</dbReference>
<feature type="domain" description="Periplasmic binding protein" evidence="10">
    <location>
        <begin position="43"/>
        <end position="321"/>
    </location>
</feature>
<dbReference type="GO" id="GO:0046872">
    <property type="term" value="F:metal ion binding"/>
    <property type="evidence" value="ECO:0007669"/>
    <property type="project" value="UniProtKB-KW"/>
</dbReference>
<keyword evidence="3" id="KW-0762">Sugar transport</keyword>
<keyword evidence="2" id="KW-0813">Transport</keyword>
<dbReference type="RefSeq" id="WP_041894528.1">
    <property type="nucleotide sequence ID" value="NZ_CP010086.2"/>
</dbReference>
<keyword evidence="7" id="KW-0106">Calcium</keyword>
<dbReference type="SUPFAM" id="SSF53822">
    <property type="entry name" value="Periplasmic binding protein-like I"/>
    <property type="match status" value="1"/>
</dbReference>
<dbReference type="InterPro" id="IPR028082">
    <property type="entry name" value="Peripla_BP_I"/>
</dbReference>
<proteinExistence type="predicted"/>
<reference evidence="12" key="1">
    <citation type="submission" date="2014-12" db="EMBL/GenBank/DDBJ databases">
        <title>Genome sequence of Clostridium beijerinckii strain 59B.</title>
        <authorList>
            <person name="Little G.T."/>
            <person name="Minton N.P."/>
        </authorList>
    </citation>
    <scope>NUCLEOTIDE SEQUENCE [LARGE SCALE GENOMIC DNA]</scope>
    <source>
        <strain evidence="12">59B</strain>
    </source>
</reference>
<dbReference type="InterPro" id="IPR050555">
    <property type="entry name" value="Bact_Solute-Bind_Prot2"/>
</dbReference>
<accession>A0A0B5QI44</accession>
<dbReference type="CDD" id="cd01539">
    <property type="entry name" value="PBP1_GGBP"/>
    <property type="match status" value="1"/>
</dbReference>
<evidence type="ECO:0000259" key="10">
    <source>
        <dbReference type="Pfam" id="PF13407"/>
    </source>
</evidence>
<dbReference type="PANTHER" id="PTHR30036">
    <property type="entry name" value="D-XYLOSE-BINDING PERIPLASMIC PROTEIN"/>
    <property type="match status" value="1"/>
</dbReference>
<evidence type="ECO:0000256" key="7">
    <source>
        <dbReference type="ARBA" id="ARBA00022837"/>
    </source>
</evidence>